<dbReference type="GO" id="GO:0007165">
    <property type="term" value="P:signal transduction"/>
    <property type="evidence" value="ECO:0007669"/>
    <property type="project" value="UniProtKB-KW"/>
</dbReference>
<evidence type="ECO:0000259" key="14">
    <source>
        <dbReference type="PROSITE" id="PS51753"/>
    </source>
</evidence>
<organism evidence="15 16">
    <name type="scientific">Pseudomonas putida</name>
    <name type="common">Arthrobacter siderocapsulatus</name>
    <dbReference type="NCBI Taxonomy" id="303"/>
    <lineage>
        <taxon>Bacteria</taxon>
        <taxon>Pseudomonadati</taxon>
        <taxon>Pseudomonadota</taxon>
        <taxon>Gammaproteobacteria</taxon>
        <taxon>Pseudomonadales</taxon>
        <taxon>Pseudomonadaceae</taxon>
        <taxon>Pseudomonas</taxon>
    </lineage>
</organism>
<dbReference type="PROSITE" id="PS50111">
    <property type="entry name" value="CHEMOTAXIS_TRANSDUC_2"/>
    <property type="match status" value="1"/>
</dbReference>
<evidence type="ECO:0000259" key="12">
    <source>
        <dbReference type="PROSITE" id="PS50111"/>
    </source>
</evidence>
<dbReference type="PROSITE" id="PS51753">
    <property type="entry name" value="HBM"/>
    <property type="match status" value="1"/>
</dbReference>
<keyword evidence="3" id="KW-0488">Methylation</keyword>
<evidence type="ECO:0000256" key="9">
    <source>
        <dbReference type="ARBA" id="ARBA00029447"/>
    </source>
</evidence>
<dbReference type="SMART" id="SM01358">
    <property type="entry name" value="HBM"/>
    <property type="match status" value="1"/>
</dbReference>
<proteinExistence type="inferred from homology"/>
<dbReference type="SUPFAM" id="SSF58104">
    <property type="entry name" value="Methyl-accepting chemotaxis protein (MCP) signaling domain"/>
    <property type="match status" value="1"/>
</dbReference>
<evidence type="ECO:0000256" key="3">
    <source>
        <dbReference type="ARBA" id="ARBA00022481"/>
    </source>
</evidence>
<dbReference type="Proteomes" id="UP000269115">
    <property type="component" value="Unassembled WGS sequence"/>
</dbReference>
<feature type="transmembrane region" description="Helical" evidence="11">
    <location>
        <begin position="293"/>
        <end position="312"/>
    </location>
</feature>
<dbReference type="PRINTS" id="PR00260">
    <property type="entry name" value="CHEMTRNSDUCR"/>
</dbReference>
<reference evidence="15 16" key="1">
    <citation type="submission" date="2018-11" db="EMBL/GenBank/DDBJ databases">
        <title>Genomic analyses of the natural microbiome of Caenorhabditis elegans.</title>
        <authorList>
            <person name="Samuel B."/>
        </authorList>
    </citation>
    <scope>NUCLEOTIDE SEQUENCE [LARGE SCALE GENOMIC DNA]</scope>
    <source>
        <strain evidence="15 16">BIGb0473</strain>
    </source>
</reference>
<feature type="domain" description="Methyl-accepting transducer" evidence="12">
    <location>
        <begin position="371"/>
        <end position="607"/>
    </location>
</feature>
<feature type="domain" description="HAMP" evidence="13">
    <location>
        <begin position="314"/>
        <end position="366"/>
    </location>
</feature>
<evidence type="ECO:0000313" key="15">
    <source>
        <dbReference type="EMBL" id="ROQ48123.1"/>
    </source>
</evidence>
<evidence type="ECO:0000313" key="16">
    <source>
        <dbReference type="Proteomes" id="UP000269115"/>
    </source>
</evidence>
<keyword evidence="7 11" id="KW-0472">Membrane</keyword>
<dbReference type="CDD" id="cd06225">
    <property type="entry name" value="HAMP"/>
    <property type="match status" value="1"/>
</dbReference>
<gene>
    <name evidence="15" type="ORF">EDF85_3854</name>
</gene>
<protein>
    <submittedName>
        <fullName evidence="15">Methyl-accepting chemotaxis protein</fullName>
    </submittedName>
</protein>
<dbReference type="InterPro" id="IPR004090">
    <property type="entry name" value="Chemotax_Me-accpt_rcpt"/>
</dbReference>
<dbReference type="Gene3D" id="6.10.340.10">
    <property type="match status" value="1"/>
</dbReference>
<evidence type="ECO:0000256" key="4">
    <source>
        <dbReference type="ARBA" id="ARBA00022500"/>
    </source>
</evidence>
<dbReference type="SMART" id="SM00283">
    <property type="entry name" value="MA"/>
    <property type="match status" value="1"/>
</dbReference>
<dbReference type="AlphaFoldDB" id="A0A9X8EES3"/>
<dbReference type="InterPro" id="IPR004089">
    <property type="entry name" value="MCPsignal_dom"/>
</dbReference>
<name>A0A9X8EES3_PSEPU</name>
<dbReference type="Gene3D" id="1.20.1440.210">
    <property type="match status" value="1"/>
</dbReference>
<evidence type="ECO:0000256" key="5">
    <source>
        <dbReference type="ARBA" id="ARBA00022692"/>
    </source>
</evidence>
<evidence type="ECO:0000256" key="7">
    <source>
        <dbReference type="ARBA" id="ARBA00023136"/>
    </source>
</evidence>
<evidence type="ECO:0000256" key="11">
    <source>
        <dbReference type="SAM" id="Phobius"/>
    </source>
</evidence>
<dbReference type="GO" id="GO:0004888">
    <property type="term" value="F:transmembrane signaling receptor activity"/>
    <property type="evidence" value="ECO:0007669"/>
    <property type="project" value="InterPro"/>
</dbReference>
<dbReference type="InterPro" id="IPR003660">
    <property type="entry name" value="HAMP_dom"/>
</dbReference>
<dbReference type="SMART" id="SM00304">
    <property type="entry name" value="HAMP"/>
    <property type="match status" value="2"/>
</dbReference>
<dbReference type="InterPro" id="IPR032255">
    <property type="entry name" value="HBM"/>
</dbReference>
<dbReference type="CDD" id="cd11386">
    <property type="entry name" value="MCP_signal"/>
    <property type="match status" value="1"/>
</dbReference>
<keyword evidence="8 10" id="KW-0807">Transducer</keyword>
<dbReference type="EMBL" id="RJUR01000015">
    <property type="protein sequence ID" value="ROQ48123.1"/>
    <property type="molecule type" value="Genomic_DNA"/>
</dbReference>
<dbReference type="PANTHER" id="PTHR32089:SF120">
    <property type="entry name" value="METHYL-ACCEPTING CHEMOTAXIS PROTEIN TLPQ"/>
    <property type="match status" value="1"/>
</dbReference>
<comment type="caution">
    <text evidence="15">The sequence shown here is derived from an EMBL/GenBank/DDBJ whole genome shotgun (WGS) entry which is preliminary data.</text>
</comment>
<keyword evidence="2" id="KW-1003">Cell membrane</keyword>
<dbReference type="Pfam" id="PF00015">
    <property type="entry name" value="MCPsignal"/>
    <property type="match status" value="1"/>
</dbReference>
<dbReference type="Gene3D" id="1.10.287.950">
    <property type="entry name" value="Methyl-accepting chemotaxis protein"/>
    <property type="match status" value="1"/>
</dbReference>
<evidence type="ECO:0000256" key="2">
    <source>
        <dbReference type="ARBA" id="ARBA00022475"/>
    </source>
</evidence>
<evidence type="ECO:0000256" key="6">
    <source>
        <dbReference type="ARBA" id="ARBA00022989"/>
    </source>
</evidence>
<dbReference type="Pfam" id="PF00672">
    <property type="entry name" value="HAMP"/>
    <property type="match status" value="1"/>
</dbReference>
<evidence type="ECO:0000256" key="8">
    <source>
        <dbReference type="ARBA" id="ARBA00023224"/>
    </source>
</evidence>
<keyword evidence="6 11" id="KW-1133">Transmembrane helix</keyword>
<dbReference type="Pfam" id="PF16591">
    <property type="entry name" value="HBM"/>
    <property type="match status" value="1"/>
</dbReference>
<dbReference type="FunFam" id="1.10.287.950:FF:000001">
    <property type="entry name" value="Methyl-accepting chemotaxis sensory transducer"/>
    <property type="match status" value="1"/>
</dbReference>
<dbReference type="PROSITE" id="PS50885">
    <property type="entry name" value="HAMP"/>
    <property type="match status" value="1"/>
</dbReference>
<evidence type="ECO:0000259" key="13">
    <source>
        <dbReference type="PROSITE" id="PS50885"/>
    </source>
</evidence>
<comment type="subcellular location">
    <subcellularLocation>
        <location evidence="1">Cell membrane</location>
        <topology evidence="1">Multi-pass membrane protein</topology>
    </subcellularLocation>
</comment>
<dbReference type="GO" id="GO:0005886">
    <property type="term" value="C:plasma membrane"/>
    <property type="evidence" value="ECO:0007669"/>
    <property type="project" value="UniProtKB-SubCell"/>
</dbReference>
<evidence type="ECO:0000256" key="10">
    <source>
        <dbReference type="PROSITE-ProRule" id="PRU00284"/>
    </source>
</evidence>
<dbReference type="GO" id="GO:0006935">
    <property type="term" value="P:chemotaxis"/>
    <property type="evidence" value="ECO:0007669"/>
    <property type="project" value="UniProtKB-KW"/>
</dbReference>
<accession>A0A9X8EES3</accession>
<keyword evidence="5 11" id="KW-0812">Transmembrane</keyword>
<dbReference type="PANTHER" id="PTHR32089">
    <property type="entry name" value="METHYL-ACCEPTING CHEMOTAXIS PROTEIN MCPB"/>
    <property type="match status" value="1"/>
</dbReference>
<evidence type="ECO:0000256" key="1">
    <source>
        <dbReference type="ARBA" id="ARBA00004651"/>
    </source>
</evidence>
<comment type="similarity">
    <text evidence="9">Belongs to the methyl-accepting chemotaxis (MCP) protein family.</text>
</comment>
<sequence length="643" mass="69582">MFAPLYRMLGNLSVRLKLALGFASVLLLTLATTLGGWHALNESIDSSQRLTQIAAINDLSKDLRAERITYRVLADDESRRRISATLTELERLLQSMLGQFDDAADRQVITANQQVVGQFVRDFDTLQQAVGTRHTHETALREQEQRLLDGIDTLEQKTLLGERQGSERQASEQRLFATLARHIETAGQQSRAPAYTFSPLSAFEQVGASALGAAQASLADLRRNLPPSDLQATTAALASYVQLLDRYRQAAIAVEQLQGGLETMGNQLRDASRVLTRHQIQLRDEEALEARSMLSVIALLALVLGSLAAWLITRQITEPLRRTLQAAQCIAKGDLRSDLRVSRQDELGQLQNSMQQMALSLRELIGGIGQGTGQLTAAVGELSSVAERTQVMTGNQKDETDQVATAMNEMAATVLEVARNAEFASAAATAADSQAREGNQVVNDAIGQIEQLARQVEESILAMQQLAQESERIGSILDVIKSVSSQTNLLALNAAIEAARAGEAGRGFAVVADEVRGLAQRTQQSTEEIEELIGNLHSGTAQVVHLLDSSRDLSRDSVELSRRAGAALGQITETVSSIQGMNQQIATASEEQSSVAEEINRNVMTVRDIADQTTTASQQTAASSVELARLGGQLQTLVGRFSL</sequence>
<feature type="domain" description="HBM" evidence="14">
    <location>
        <begin position="45"/>
        <end position="287"/>
    </location>
</feature>
<keyword evidence="4" id="KW-0145">Chemotaxis</keyword>